<reference evidence="1 2" key="2">
    <citation type="journal article" date="2022" name="Mol. Ecol. Resour.">
        <title>The genomes of chicory, endive, great burdock and yacon provide insights into Asteraceae paleo-polyploidization history and plant inulin production.</title>
        <authorList>
            <person name="Fan W."/>
            <person name="Wang S."/>
            <person name="Wang H."/>
            <person name="Wang A."/>
            <person name="Jiang F."/>
            <person name="Liu H."/>
            <person name="Zhao H."/>
            <person name="Xu D."/>
            <person name="Zhang Y."/>
        </authorList>
    </citation>
    <scope>NUCLEOTIDE SEQUENCE [LARGE SCALE GENOMIC DNA]</scope>
    <source>
        <strain evidence="2">cv. Punajuju</strain>
        <tissue evidence="1">Leaves</tissue>
    </source>
</reference>
<reference evidence="2" key="1">
    <citation type="journal article" date="2022" name="Mol. Ecol. Resour.">
        <title>The genomes of chicory, endive, great burdock and yacon provide insights into Asteraceae palaeo-polyploidization history and plant inulin production.</title>
        <authorList>
            <person name="Fan W."/>
            <person name="Wang S."/>
            <person name="Wang H."/>
            <person name="Wang A."/>
            <person name="Jiang F."/>
            <person name="Liu H."/>
            <person name="Zhao H."/>
            <person name="Xu D."/>
            <person name="Zhang Y."/>
        </authorList>
    </citation>
    <scope>NUCLEOTIDE SEQUENCE [LARGE SCALE GENOMIC DNA]</scope>
    <source>
        <strain evidence="2">cv. Punajuju</strain>
    </source>
</reference>
<gene>
    <name evidence="1" type="ORF">L2E82_06850</name>
</gene>
<name>A0ACB9G3G6_CICIN</name>
<comment type="caution">
    <text evidence="1">The sequence shown here is derived from an EMBL/GenBank/DDBJ whole genome shotgun (WGS) entry which is preliminary data.</text>
</comment>
<sequence>MLETYGEVYFLLELEIDGRNLESSEAEIEGSSGERSEMKWLEEEGSVYSSEEGEISDEEDEEEEESNEDPLIRDSSPEVDLNKADEREGKVEEGEVRGDSKKDKGNGLNELSLFNSPINLSPSNKKDASYQAEEKKESKNEMERSVKSPVGNNNSVDSIKYEKNKYNKEESKSEKKGETKEERKEVETLSQLLSGTTDKLKALLSRESTVIQKLMVIEGEQEEQEDNLEEEKDLERFLEKIAL</sequence>
<keyword evidence="2" id="KW-1185">Reference proteome</keyword>
<accession>A0ACB9G3G6</accession>
<proteinExistence type="predicted"/>
<protein>
    <submittedName>
        <fullName evidence="1">Uncharacterized protein</fullName>
    </submittedName>
</protein>
<dbReference type="EMBL" id="CM042010">
    <property type="protein sequence ID" value="KAI3777952.1"/>
    <property type="molecule type" value="Genomic_DNA"/>
</dbReference>
<dbReference type="Proteomes" id="UP001055811">
    <property type="component" value="Linkage Group LG02"/>
</dbReference>
<organism evidence="1 2">
    <name type="scientific">Cichorium intybus</name>
    <name type="common">Chicory</name>
    <dbReference type="NCBI Taxonomy" id="13427"/>
    <lineage>
        <taxon>Eukaryota</taxon>
        <taxon>Viridiplantae</taxon>
        <taxon>Streptophyta</taxon>
        <taxon>Embryophyta</taxon>
        <taxon>Tracheophyta</taxon>
        <taxon>Spermatophyta</taxon>
        <taxon>Magnoliopsida</taxon>
        <taxon>eudicotyledons</taxon>
        <taxon>Gunneridae</taxon>
        <taxon>Pentapetalae</taxon>
        <taxon>asterids</taxon>
        <taxon>campanulids</taxon>
        <taxon>Asterales</taxon>
        <taxon>Asteraceae</taxon>
        <taxon>Cichorioideae</taxon>
        <taxon>Cichorieae</taxon>
        <taxon>Cichoriinae</taxon>
        <taxon>Cichorium</taxon>
    </lineage>
</organism>
<evidence type="ECO:0000313" key="1">
    <source>
        <dbReference type="EMBL" id="KAI3777952.1"/>
    </source>
</evidence>
<evidence type="ECO:0000313" key="2">
    <source>
        <dbReference type="Proteomes" id="UP001055811"/>
    </source>
</evidence>